<protein>
    <submittedName>
        <fullName evidence="2">Uncharacterized protein</fullName>
    </submittedName>
</protein>
<keyword evidence="1" id="KW-0812">Transmembrane</keyword>
<feature type="transmembrane region" description="Helical" evidence="1">
    <location>
        <begin position="80"/>
        <end position="101"/>
    </location>
</feature>
<gene>
    <name evidence="2" type="ORF">OCBIM_22008280mg</name>
</gene>
<keyword evidence="1" id="KW-0472">Membrane</keyword>
<accession>A0A0L8HR47</accession>
<name>A0A0L8HR47_OCTBM</name>
<sequence length="102" mass="11919">MSKETLFAGNPCHSRLQHSTNDQFLPRFTSLDHFCCMYYGDRKNQEVQLLTSNHTHTHTHIYIYMYTHTHPALNFPTCPLGFAFFVVVFVKVFLSMIGFMLP</sequence>
<evidence type="ECO:0000256" key="1">
    <source>
        <dbReference type="SAM" id="Phobius"/>
    </source>
</evidence>
<dbReference type="AlphaFoldDB" id="A0A0L8HR47"/>
<keyword evidence="1" id="KW-1133">Transmembrane helix</keyword>
<organism evidence="2">
    <name type="scientific">Octopus bimaculoides</name>
    <name type="common">California two-spotted octopus</name>
    <dbReference type="NCBI Taxonomy" id="37653"/>
    <lineage>
        <taxon>Eukaryota</taxon>
        <taxon>Metazoa</taxon>
        <taxon>Spiralia</taxon>
        <taxon>Lophotrochozoa</taxon>
        <taxon>Mollusca</taxon>
        <taxon>Cephalopoda</taxon>
        <taxon>Coleoidea</taxon>
        <taxon>Octopodiformes</taxon>
        <taxon>Octopoda</taxon>
        <taxon>Incirrata</taxon>
        <taxon>Octopodidae</taxon>
        <taxon>Octopus</taxon>
    </lineage>
</organism>
<evidence type="ECO:0000313" key="2">
    <source>
        <dbReference type="EMBL" id="KOF91701.1"/>
    </source>
</evidence>
<dbReference type="EMBL" id="KQ417493">
    <property type="protein sequence ID" value="KOF91701.1"/>
    <property type="molecule type" value="Genomic_DNA"/>
</dbReference>
<proteinExistence type="predicted"/>
<reference evidence="2" key="1">
    <citation type="submission" date="2015-07" db="EMBL/GenBank/DDBJ databases">
        <title>MeaNS - Measles Nucleotide Surveillance Program.</title>
        <authorList>
            <person name="Tran T."/>
            <person name="Druce J."/>
        </authorList>
    </citation>
    <scope>NUCLEOTIDE SEQUENCE</scope>
    <source>
        <strain evidence="2">UCB-OBI-ISO-001</strain>
        <tissue evidence="2">Gonad</tissue>
    </source>
</reference>